<proteinExistence type="predicted"/>
<name>A0ABT3ZCH7_9HYPH</name>
<accession>A0ABT3ZCH7</accession>
<keyword evidence="1" id="KW-0472">Membrane</keyword>
<feature type="transmembrane region" description="Helical" evidence="1">
    <location>
        <begin position="21"/>
        <end position="40"/>
    </location>
</feature>
<keyword evidence="1" id="KW-1133">Transmembrane helix</keyword>
<dbReference type="RefSeq" id="WP_267654455.1">
    <property type="nucleotide sequence ID" value="NZ_JAOVZR010000001.1"/>
</dbReference>
<organism evidence="2 3">
    <name type="scientific">Hoeflea algicola</name>
    <dbReference type="NCBI Taxonomy" id="2983763"/>
    <lineage>
        <taxon>Bacteria</taxon>
        <taxon>Pseudomonadati</taxon>
        <taxon>Pseudomonadota</taxon>
        <taxon>Alphaproteobacteria</taxon>
        <taxon>Hyphomicrobiales</taxon>
        <taxon>Rhizobiaceae</taxon>
        <taxon>Hoeflea</taxon>
    </lineage>
</organism>
<gene>
    <name evidence="2" type="ORF">OEG84_14745</name>
</gene>
<dbReference type="EMBL" id="JAOVZR010000001">
    <property type="protein sequence ID" value="MCY0148926.1"/>
    <property type="molecule type" value="Genomic_DNA"/>
</dbReference>
<protein>
    <recommendedName>
        <fullName evidence="4">ABC transporter permease</fullName>
    </recommendedName>
</protein>
<keyword evidence="1" id="KW-0812">Transmembrane</keyword>
<evidence type="ECO:0008006" key="4">
    <source>
        <dbReference type="Google" id="ProtNLM"/>
    </source>
</evidence>
<reference evidence="2" key="1">
    <citation type="submission" date="2022-10" db="EMBL/GenBank/DDBJ databases">
        <title>Hoeflea sp. G2-23, isolated from marine algae.</title>
        <authorList>
            <person name="Kristyanto S."/>
            <person name="Kim J.M."/>
            <person name="Jeon C.O."/>
        </authorList>
    </citation>
    <scope>NUCLEOTIDE SEQUENCE</scope>
    <source>
        <strain evidence="2">G2-23</strain>
    </source>
</reference>
<keyword evidence="3" id="KW-1185">Reference proteome</keyword>
<evidence type="ECO:0000313" key="3">
    <source>
        <dbReference type="Proteomes" id="UP001073227"/>
    </source>
</evidence>
<dbReference type="Proteomes" id="UP001073227">
    <property type="component" value="Unassembled WGS sequence"/>
</dbReference>
<evidence type="ECO:0000256" key="1">
    <source>
        <dbReference type="SAM" id="Phobius"/>
    </source>
</evidence>
<sequence length="63" mass="7323">MDIFFRLMLRMAYWVRRPPSKSWLVAVGTAIAISAVIVIIEHTIGWPDWAKVDRLPRFPAVTR</sequence>
<comment type="caution">
    <text evidence="2">The sequence shown here is derived from an EMBL/GenBank/DDBJ whole genome shotgun (WGS) entry which is preliminary data.</text>
</comment>
<evidence type="ECO:0000313" key="2">
    <source>
        <dbReference type="EMBL" id="MCY0148926.1"/>
    </source>
</evidence>